<sequence>MFYAYVLKSENFDYCYKGHCENLNERLKQHNSGNTKSNKFYIPFKIVYFEEFDNVKDAILKEKYFKTAAGRRYLKSKIII</sequence>
<dbReference type="AlphaFoldDB" id="A0A419S6Q5"/>
<evidence type="ECO:0000313" key="2">
    <source>
        <dbReference type="EMBL" id="RKD17008.1"/>
    </source>
</evidence>
<reference evidence="2 3" key="1">
    <citation type="submission" date="2016-07" db="EMBL/GenBank/DDBJ databases">
        <title>Genome of Pelobium manganitolerans.</title>
        <authorList>
            <person name="Wu S."/>
            <person name="Wang G."/>
        </authorList>
    </citation>
    <scope>NUCLEOTIDE SEQUENCE [LARGE SCALE GENOMIC DNA]</scope>
    <source>
        <strain evidence="2 3">YS-25</strain>
    </source>
</reference>
<dbReference type="Proteomes" id="UP000283433">
    <property type="component" value="Unassembled WGS sequence"/>
</dbReference>
<accession>A0A419S6Q5</accession>
<evidence type="ECO:0000259" key="1">
    <source>
        <dbReference type="PROSITE" id="PS50164"/>
    </source>
</evidence>
<dbReference type="InterPro" id="IPR000305">
    <property type="entry name" value="GIY-YIG_endonuc"/>
</dbReference>
<dbReference type="SUPFAM" id="SSF82771">
    <property type="entry name" value="GIY-YIG endonuclease"/>
    <property type="match status" value="1"/>
</dbReference>
<evidence type="ECO:0000313" key="3">
    <source>
        <dbReference type="Proteomes" id="UP000283433"/>
    </source>
</evidence>
<protein>
    <submittedName>
        <fullName evidence="2">Excinuclease ABC subunit C</fullName>
    </submittedName>
</protein>
<dbReference type="OrthoDB" id="677560at2"/>
<name>A0A419S6Q5_9SPHI</name>
<dbReference type="PROSITE" id="PS50164">
    <property type="entry name" value="GIY_YIG"/>
    <property type="match status" value="1"/>
</dbReference>
<organism evidence="2 3">
    <name type="scientific">Pelobium manganitolerans</name>
    <dbReference type="NCBI Taxonomy" id="1842495"/>
    <lineage>
        <taxon>Bacteria</taxon>
        <taxon>Pseudomonadati</taxon>
        <taxon>Bacteroidota</taxon>
        <taxon>Sphingobacteriia</taxon>
        <taxon>Sphingobacteriales</taxon>
        <taxon>Sphingobacteriaceae</taxon>
        <taxon>Pelobium</taxon>
    </lineage>
</organism>
<dbReference type="Gene3D" id="3.40.1440.10">
    <property type="entry name" value="GIY-YIG endonuclease"/>
    <property type="match status" value="1"/>
</dbReference>
<dbReference type="Pfam" id="PF01541">
    <property type="entry name" value="GIY-YIG"/>
    <property type="match status" value="1"/>
</dbReference>
<gene>
    <name evidence="2" type="ORF">BCY91_02310</name>
</gene>
<dbReference type="InterPro" id="IPR035901">
    <property type="entry name" value="GIY-YIG_endonuc_sf"/>
</dbReference>
<feature type="domain" description="GIY-YIG" evidence="1">
    <location>
        <begin position="1"/>
        <end position="75"/>
    </location>
</feature>
<dbReference type="CDD" id="cd10449">
    <property type="entry name" value="GIY-YIG_SLX1_like"/>
    <property type="match status" value="1"/>
</dbReference>
<keyword evidence="3" id="KW-1185">Reference proteome</keyword>
<comment type="caution">
    <text evidence="2">The sequence shown here is derived from an EMBL/GenBank/DDBJ whole genome shotgun (WGS) entry which is preliminary data.</text>
</comment>
<dbReference type="EMBL" id="MBTA01000012">
    <property type="protein sequence ID" value="RKD17008.1"/>
    <property type="molecule type" value="Genomic_DNA"/>
</dbReference>
<proteinExistence type="predicted"/>
<dbReference type="RefSeq" id="WP_120181198.1">
    <property type="nucleotide sequence ID" value="NZ_MBTA01000012.1"/>
</dbReference>